<evidence type="ECO:0000313" key="1">
    <source>
        <dbReference type="EMBL" id="AKH48595.1"/>
    </source>
</evidence>
<protein>
    <submittedName>
        <fullName evidence="1">Uncharacterized protein</fullName>
    </submittedName>
</protein>
<dbReference type="EMBL" id="KR029606">
    <property type="protein sequence ID" value="AKH48595.1"/>
    <property type="molecule type" value="Genomic_DNA"/>
</dbReference>
<organism evidence="1">
    <name type="scientific">uncultured marine virus</name>
    <dbReference type="NCBI Taxonomy" id="186617"/>
    <lineage>
        <taxon>Viruses</taxon>
        <taxon>environmental samples</taxon>
    </lineage>
</organism>
<reference evidence="1" key="2">
    <citation type="submission" date="2015-03" db="EMBL/GenBank/DDBJ databases">
        <authorList>
            <person name="Chow C.-E.T."/>
            <person name="Winget D.M."/>
            <person name="White R.A.III."/>
            <person name="Hallam S.J."/>
            <person name="Suttle C.A."/>
        </authorList>
    </citation>
    <scope>NUCLEOTIDE SEQUENCE</scope>
    <source>
        <strain evidence="1">Oxic1_11</strain>
    </source>
</reference>
<reference evidence="1" key="1">
    <citation type="journal article" date="2015" name="Front. Microbiol.">
        <title>Combining genomic sequencing methods to explore viral diversity and reveal potential virus-host interactions.</title>
        <authorList>
            <person name="Chow C.E."/>
            <person name="Winget D.M."/>
            <person name="White R.A.III."/>
            <person name="Hallam S.J."/>
            <person name="Suttle C.A."/>
        </authorList>
    </citation>
    <scope>NUCLEOTIDE SEQUENCE</scope>
    <source>
        <strain evidence="1">Oxic1_11</strain>
    </source>
</reference>
<proteinExistence type="predicted"/>
<name>A0A0F7L9M0_9VIRU</name>
<sequence>MQSLAFFESSVSERIVVAPNWFNAPLQISTVDAILPLYNILASYLSIFF</sequence>
<accession>A0A0F7L9M0</accession>